<dbReference type="InterPro" id="IPR047640">
    <property type="entry name" value="RpiR-like"/>
</dbReference>
<dbReference type="SUPFAM" id="SSF46689">
    <property type="entry name" value="Homeodomain-like"/>
    <property type="match status" value="1"/>
</dbReference>
<dbReference type="Proteomes" id="UP000003438">
    <property type="component" value="Unassembled WGS sequence"/>
</dbReference>
<dbReference type="InterPro" id="IPR009057">
    <property type="entry name" value="Homeodomain-like_sf"/>
</dbReference>
<dbReference type="EMBL" id="ACBY02000052">
    <property type="protein sequence ID" value="EFB74980.1"/>
    <property type="molecule type" value="Genomic_DNA"/>
</dbReference>
<dbReference type="InterPro" id="IPR036388">
    <property type="entry name" value="WH-like_DNA-bd_sf"/>
</dbReference>
<dbReference type="PANTHER" id="PTHR30514:SF1">
    <property type="entry name" value="HTH-TYPE TRANSCRIPTIONAL REGULATOR HEXR-RELATED"/>
    <property type="match status" value="1"/>
</dbReference>
<dbReference type="AlphaFoldDB" id="D1PQW6"/>
<dbReference type="SUPFAM" id="SSF53697">
    <property type="entry name" value="SIS domain"/>
    <property type="match status" value="1"/>
</dbReference>
<dbReference type="GO" id="GO:0003677">
    <property type="term" value="F:DNA binding"/>
    <property type="evidence" value="ECO:0007669"/>
    <property type="project" value="InterPro"/>
</dbReference>
<dbReference type="InterPro" id="IPR046348">
    <property type="entry name" value="SIS_dom_sf"/>
</dbReference>
<organism evidence="2 3">
    <name type="scientific">Subdoligranulum variabile DSM 15176</name>
    <dbReference type="NCBI Taxonomy" id="411471"/>
    <lineage>
        <taxon>Bacteria</taxon>
        <taxon>Bacillati</taxon>
        <taxon>Bacillota</taxon>
        <taxon>Clostridia</taxon>
        <taxon>Eubacteriales</taxon>
        <taxon>Oscillospiraceae</taxon>
        <taxon>Subdoligranulum</taxon>
    </lineage>
</organism>
<keyword evidence="3" id="KW-1185">Reference proteome</keyword>
<dbReference type="HOGENOM" id="CLU_055769_6_0_9"/>
<protein>
    <submittedName>
        <fullName evidence="2">Transcriptional regulator, RpiR family</fullName>
    </submittedName>
</protein>
<dbReference type="STRING" id="411471.SUBVAR_06792"/>
<dbReference type="PROSITE" id="PS51071">
    <property type="entry name" value="HTH_RPIR"/>
    <property type="match status" value="1"/>
</dbReference>
<dbReference type="GO" id="GO:0097367">
    <property type="term" value="F:carbohydrate derivative binding"/>
    <property type="evidence" value="ECO:0007669"/>
    <property type="project" value="InterPro"/>
</dbReference>
<evidence type="ECO:0000313" key="3">
    <source>
        <dbReference type="Proteomes" id="UP000003438"/>
    </source>
</evidence>
<sequence>MQYGKLLAVLLSTAASERPDSLDQRIAQYIMDHLGDAEAITMKRMEQTCHVGNASLSRFCRKIGLRDFFELRELVGSVQFQASGDDAHTFAGRMTAHRDSILRSLDMVTASLSETAVYALCADIHHYARVAVFGILKSEAAALVMQSEMAALGKNVFTVVSHVQQREWLRTAGPEDLILLLSYRGIYFDYLQGDDLSTLLAAPRVWLITGSDAPPPPGVDAVLRFASDLTQEHHPHQIAFACSTVVREYARLYGLPPRKTP</sequence>
<evidence type="ECO:0000259" key="1">
    <source>
        <dbReference type="PROSITE" id="PS51071"/>
    </source>
</evidence>
<evidence type="ECO:0000313" key="2">
    <source>
        <dbReference type="EMBL" id="EFB74980.1"/>
    </source>
</evidence>
<accession>D1PQW6</accession>
<dbReference type="Gene3D" id="3.40.50.10490">
    <property type="entry name" value="Glucose-6-phosphate isomerase like protein, domain 1"/>
    <property type="match status" value="1"/>
</dbReference>
<comment type="caution">
    <text evidence="2">The sequence shown here is derived from an EMBL/GenBank/DDBJ whole genome shotgun (WGS) entry which is preliminary data.</text>
</comment>
<dbReference type="GO" id="GO:1901135">
    <property type="term" value="P:carbohydrate derivative metabolic process"/>
    <property type="evidence" value="ECO:0007669"/>
    <property type="project" value="InterPro"/>
</dbReference>
<dbReference type="GO" id="GO:0003700">
    <property type="term" value="F:DNA-binding transcription factor activity"/>
    <property type="evidence" value="ECO:0007669"/>
    <property type="project" value="InterPro"/>
</dbReference>
<dbReference type="RefSeq" id="WP_007048144.1">
    <property type="nucleotide sequence ID" value="NZ_GG704770.1"/>
</dbReference>
<dbReference type="PANTHER" id="PTHR30514">
    <property type="entry name" value="GLUCOKINASE"/>
    <property type="match status" value="1"/>
</dbReference>
<name>D1PQW6_9FIRM</name>
<feature type="domain" description="HTH rpiR-type" evidence="1">
    <location>
        <begin position="6"/>
        <end position="82"/>
    </location>
</feature>
<dbReference type="InterPro" id="IPR000281">
    <property type="entry name" value="HTH_RpiR"/>
</dbReference>
<dbReference type="OrthoDB" id="63027at2"/>
<gene>
    <name evidence="2" type="ORF">SUBVAR_06792</name>
</gene>
<dbReference type="eggNOG" id="COG1737">
    <property type="taxonomic scope" value="Bacteria"/>
</dbReference>
<reference evidence="2" key="1">
    <citation type="submission" date="2009-12" db="EMBL/GenBank/DDBJ databases">
        <authorList>
            <person name="Weinstock G."/>
            <person name="Sodergren E."/>
            <person name="Clifton S."/>
            <person name="Fulton L."/>
            <person name="Fulton B."/>
            <person name="Courtney L."/>
            <person name="Fronick C."/>
            <person name="Harrison M."/>
            <person name="Strong C."/>
            <person name="Farmer C."/>
            <person name="Delahaunty K."/>
            <person name="Markovic C."/>
            <person name="Hall O."/>
            <person name="Minx P."/>
            <person name="Tomlinson C."/>
            <person name="Mitreva M."/>
            <person name="Nelson J."/>
            <person name="Hou S."/>
            <person name="Wollam A."/>
            <person name="Pepin K.H."/>
            <person name="Johnson M."/>
            <person name="Bhonagiri V."/>
            <person name="Nash W.E."/>
            <person name="Warren W."/>
            <person name="Chinwalla A."/>
            <person name="Mardis E.R."/>
            <person name="Wilson R.K."/>
        </authorList>
    </citation>
    <scope>NUCLEOTIDE SEQUENCE [LARGE SCALE GENOMIC DNA]</scope>
    <source>
        <strain evidence="2">DSM 15176</strain>
    </source>
</reference>
<proteinExistence type="predicted"/>
<dbReference type="Pfam" id="PF01418">
    <property type="entry name" value="HTH_6"/>
    <property type="match status" value="1"/>
</dbReference>
<dbReference type="Gene3D" id="1.10.10.10">
    <property type="entry name" value="Winged helix-like DNA-binding domain superfamily/Winged helix DNA-binding domain"/>
    <property type="match status" value="1"/>
</dbReference>